<keyword evidence="4 11" id="KW-0812">Transmembrane</keyword>
<dbReference type="PANTHER" id="PTHR28259:SF1">
    <property type="entry name" value="FLUORIDE EXPORT PROTEIN 1-RELATED"/>
    <property type="match status" value="1"/>
</dbReference>
<keyword evidence="11" id="KW-0479">Metal-binding</keyword>
<proteinExistence type="inferred from homology"/>
<keyword evidence="7 11" id="KW-0472">Membrane</keyword>
<evidence type="ECO:0000256" key="3">
    <source>
        <dbReference type="ARBA" id="ARBA00022519"/>
    </source>
</evidence>
<comment type="subcellular location">
    <subcellularLocation>
        <location evidence="1 11">Cell membrane</location>
        <topology evidence="1 11">Multi-pass membrane protein</topology>
    </subcellularLocation>
</comment>
<keyword evidence="3" id="KW-0997">Cell inner membrane</keyword>
<keyword evidence="8 11" id="KW-0407">Ion channel</keyword>
<dbReference type="Pfam" id="PF02537">
    <property type="entry name" value="CRCB"/>
    <property type="match status" value="1"/>
</dbReference>
<dbReference type="RefSeq" id="WP_160905425.1">
    <property type="nucleotide sequence ID" value="NZ_WVHS01000001.1"/>
</dbReference>
<name>A0A7K1XU00_9SPHI</name>
<dbReference type="NCBIfam" id="TIGR00494">
    <property type="entry name" value="crcB"/>
    <property type="match status" value="1"/>
</dbReference>
<evidence type="ECO:0000256" key="4">
    <source>
        <dbReference type="ARBA" id="ARBA00022692"/>
    </source>
</evidence>
<dbReference type="GO" id="GO:0062054">
    <property type="term" value="F:fluoride channel activity"/>
    <property type="evidence" value="ECO:0007669"/>
    <property type="project" value="UniProtKB-UniRule"/>
</dbReference>
<accession>A0A7K1XU00</accession>
<reference evidence="12 13" key="1">
    <citation type="submission" date="2019-11" db="EMBL/GenBank/DDBJ databases">
        <title>Pedobacter sp. HMF7056 Genome sequencing and assembly.</title>
        <authorList>
            <person name="Kang H."/>
            <person name="Kim H."/>
            <person name="Joh K."/>
        </authorList>
    </citation>
    <scope>NUCLEOTIDE SEQUENCE [LARGE SCALE GENOMIC DNA]</scope>
    <source>
        <strain evidence="12 13">HMF7056</strain>
    </source>
</reference>
<protein>
    <recommendedName>
        <fullName evidence="11">Fluoride-specific ion channel FluC</fullName>
    </recommendedName>
</protein>
<evidence type="ECO:0000256" key="5">
    <source>
        <dbReference type="ARBA" id="ARBA00022989"/>
    </source>
</evidence>
<keyword evidence="5 11" id="KW-1133">Transmembrane helix</keyword>
<dbReference type="GO" id="GO:0046872">
    <property type="term" value="F:metal ion binding"/>
    <property type="evidence" value="ECO:0007669"/>
    <property type="project" value="UniProtKB-KW"/>
</dbReference>
<sequence>MKNIIIVFFGGGTGSVARYLVGKAYLQWKPVFPLATLTSNFLSCFVFGIVVCLSAQKLAMSDSAKLLLLTGFCGGFSTYSAFTYETVGLFSSGKTGMALANIVLNFVLSVAAFYLGMLVAKLF</sequence>
<keyword evidence="2 11" id="KW-1003">Cell membrane</keyword>
<dbReference type="HAMAP" id="MF_00454">
    <property type="entry name" value="FluC"/>
    <property type="match status" value="1"/>
</dbReference>
<evidence type="ECO:0000256" key="6">
    <source>
        <dbReference type="ARBA" id="ARBA00023065"/>
    </source>
</evidence>
<gene>
    <name evidence="11 12" type="primary">crcB</name>
    <name evidence="11" type="synonym">fluC</name>
    <name evidence="12" type="ORF">GS398_04015</name>
</gene>
<dbReference type="PANTHER" id="PTHR28259">
    <property type="entry name" value="FLUORIDE EXPORT PROTEIN 1-RELATED"/>
    <property type="match status" value="1"/>
</dbReference>
<evidence type="ECO:0000256" key="10">
    <source>
        <dbReference type="ARBA" id="ARBA00035585"/>
    </source>
</evidence>
<dbReference type="InterPro" id="IPR003691">
    <property type="entry name" value="FluC"/>
</dbReference>
<comment type="function">
    <text evidence="11">Fluoride-specific ion channel. Important for reducing fluoride concentration in the cell, thus reducing its toxicity.</text>
</comment>
<comment type="catalytic activity">
    <reaction evidence="10">
        <text>fluoride(in) = fluoride(out)</text>
        <dbReference type="Rhea" id="RHEA:76159"/>
        <dbReference type="ChEBI" id="CHEBI:17051"/>
    </reaction>
    <physiologicalReaction direction="left-to-right" evidence="10">
        <dbReference type="Rhea" id="RHEA:76160"/>
    </physiologicalReaction>
</comment>
<evidence type="ECO:0000313" key="13">
    <source>
        <dbReference type="Proteomes" id="UP000451233"/>
    </source>
</evidence>
<feature type="binding site" evidence="11">
    <location>
        <position position="77"/>
    </location>
    <ligand>
        <name>Na(+)</name>
        <dbReference type="ChEBI" id="CHEBI:29101"/>
        <note>structural</note>
    </ligand>
</feature>
<feature type="transmembrane region" description="Helical" evidence="11">
    <location>
        <begin position="66"/>
        <end position="84"/>
    </location>
</feature>
<evidence type="ECO:0000256" key="8">
    <source>
        <dbReference type="ARBA" id="ARBA00023303"/>
    </source>
</evidence>
<comment type="caution">
    <text evidence="12">The sequence shown here is derived from an EMBL/GenBank/DDBJ whole genome shotgun (WGS) entry which is preliminary data.</text>
</comment>
<feature type="transmembrane region" description="Helical" evidence="11">
    <location>
        <begin position="96"/>
        <end position="120"/>
    </location>
</feature>
<keyword evidence="6 11" id="KW-0406">Ion transport</keyword>
<organism evidence="12 13">
    <name type="scientific">Hufsiella ginkgonis</name>
    <dbReference type="NCBI Taxonomy" id="2695274"/>
    <lineage>
        <taxon>Bacteria</taxon>
        <taxon>Pseudomonadati</taxon>
        <taxon>Bacteroidota</taxon>
        <taxon>Sphingobacteriia</taxon>
        <taxon>Sphingobacteriales</taxon>
        <taxon>Sphingobacteriaceae</taxon>
        <taxon>Hufsiella</taxon>
    </lineage>
</organism>
<keyword evidence="13" id="KW-1185">Reference proteome</keyword>
<comment type="activity regulation">
    <text evidence="11">Na(+) is not transported, but it plays an essential structural role and its presence is essential for fluoride channel function.</text>
</comment>
<evidence type="ECO:0000256" key="1">
    <source>
        <dbReference type="ARBA" id="ARBA00004651"/>
    </source>
</evidence>
<keyword evidence="11" id="KW-0813">Transport</keyword>
<evidence type="ECO:0000313" key="12">
    <source>
        <dbReference type="EMBL" id="MXV14452.1"/>
    </source>
</evidence>
<feature type="binding site" evidence="11">
    <location>
        <position position="74"/>
    </location>
    <ligand>
        <name>Na(+)</name>
        <dbReference type="ChEBI" id="CHEBI:29101"/>
        <note>structural</note>
    </ligand>
</feature>
<evidence type="ECO:0000256" key="11">
    <source>
        <dbReference type="HAMAP-Rule" id="MF_00454"/>
    </source>
</evidence>
<evidence type="ECO:0000256" key="9">
    <source>
        <dbReference type="ARBA" id="ARBA00035120"/>
    </source>
</evidence>
<dbReference type="EMBL" id="WVHS01000001">
    <property type="protein sequence ID" value="MXV14452.1"/>
    <property type="molecule type" value="Genomic_DNA"/>
</dbReference>
<keyword evidence="11" id="KW-0915">Sodium</keyword>
<dbReference type="AlphaFoldDB" id="A0A7K1XU00"/>
<dbReference type="GO" id="GO:0005886">
    <property type="term" value="C:plasma membrane"/>
    <property type="evidence" value="ECO:0007669"/>
    <property type="project" value="UniProtKB-SubCell"/>
</dbReference>
<dbReference type="GO" id="GO:0140114">
    <property type="term" value="P:cellular detoxification of fluoride"/>
    <property type="evidence" value="ECO:0007669"/>
    <property type="project" value="UniProtKB-UniRule"/>
</dbReference>
<comment type="similarity">
    <text evidence="9 11">Belongs to the fluoride channel Fluc/FEX (TC 1.A.43) family.</text>
</comment>
<evidence type="ECO:0000256" key="2">
    <source>
        <dbReference type="ARBA" id="ARBA00022475"/>
    </source>
</evidence>
<evidence type="ECO:0000256" key="7">
    <source>
        <dbReference type="ARBA" id="ARBA00023136"/>
    </source>
</evidence>
<dbReference type="Proteomes" id="UP000451233">
    <property type="component" value="Unassembled WGS sequence"/>
</dbReference>
<feature type="transmembrane region" description="Helical" evidence="11">
    <location>
        <begin position="33"/>
        <end position="54"/>
    </location>
</feature>